<accession>A0A841J9Z9</accession>
<name>A0A841J9Z9_9SPHI</name>
<feature type="region of interest" description="Disordered" evidence="1">
    <location>
        <begin position="401"/>
        <end position="425"/>
    </location>
</feature>
<evidence type="ECO:0000256" key="1">
    <source>
        <dbReference type="SAM" id="MobiDB-lite"/>
    </source>
</evidence>
<protein>
    <recommendedName>
        <fullName evidence="2">MobA/VirD2-like nuclease domain-containing protein</fullName>
    </recommendedName>
</protein>
<comment type="caution">
    <text evidence="3">The sequence shown here is derived from an EMBL/GenBank/DDBJ whole genome shotgun (WGS) entry which is preliminary data.</text>
</comment>
<evidence type="ECO:0000259" key="2">
    <source>
        <dbReference type="Pfam" id="PF03432"/>
    </source>
</evidence>
<reference evidence="3 4" key="1">
    <citation type="submission" date="2020-08" db="EMBL/GenBank/DDBJ databases">
        <title>Genomic Encyclopedia of Type Strains, Phase IV (KMG-V): Genome sequencing to study the core and pangenomes of soil and plant-associated prokaryotes.</title>
        <authorList>
            <person name="Whitman W."/>
        </authorList>
    </citation>
    <scope>NUCLEOTIDE SEQUENCE [LARGE SCALE GENOMIC DNA]</scope>
    <source>
        <strain evidence="3 4">MP601</strain>
    </source>
</reference>
<dbReference type="Pfam" id="PF03432">
    <property type="entry name" value="Relaxase"/>
    <property type="match status" value="1"/>
</dbReference>
<feature type="domain" description="MobA/VirD2-like nuclease" evidence="2">
    <location>
        <begin position="17"/>
        <end position="151"/>
    </location>
</feature>
<proteinExistence type="predicted"/>
<dbReference type="AlphaFoldDB" id="A0A841J9Z9"/>
<evidence type="ECO:0000313" key="3">
    <source>
        <dbReference type="EMBL" id="MBB6127182.1"/>
    </source>
</evidence>
<organism evidence="3 4">
    <name type="scientific">Mucilaginibacter lappiensis</name>
    <dbReference type="NCBI Taxonomy" id="354630"/>
    <lineage>
        <taxon>Bacteria</taxon>
        <taxon>Pseudomonadati</taxon>
        <taxon>Bacteroidota</taxon>
        <taxon>Sphingobacteriia</taxon>
        <taxon>Sphingobacteriales</taxon>
        <taxon>Sphingobacteriaceae</taxon>
        <taxon>Mucilaginibacter</taxon>
    </lineage>
</organism>
<dbReference type="RefSeq" id="WP_183586398.1">
    <property type="nucleotide sequence ID" value="NZ_JACHCA010000003.1"/>
</dbReference>
<feature type="compositionally biased region" description="Basic residues" evidence="1">
    <location>
        <begin position="406"/>
        <end position="416"/>
    </location>
</feature>
<sequence>MVAKIITGKNIRGLLLYNENKVEANKAELIMASRFGGDIQQLSFKNKLTRLENLTMLNSRVKTNALHIMLNFDTSEKISTAKLQQIAAAYMEKIGFGDQPYLVYKHNDASHEHLHIVTTNMQADGKRIDVHNIGRLLSEPARKELEIEHGLVKAEGKGLKEALGIKPINLEKAVYGKTPIKRAITNIVSEVTNTYKFTSIAELNAVLKQFNVVADRGREDTLMFEKKGIIYSILDKDGNKIGIPFKASSLNGNPTLKNLEEKFEQNKEKRKPYIDDLKKRIDKVFNKYTVISKATFLKELQQHNIHAVFRRSEQGFIYGLTFIDNKNRTVFNGSGLGKAYSAKVITERFASIDKVLQPKAWLKPEQQTQYLKKSEPETTYLQPPEPTKFLGGLFEEADYDQLAGMPRKRRRKKRKGISPDNQLTL</sequence>
<evidence type="ECO:0000313" key="4">
    <source>
        <dbReference type="Proteomes" id="UP000548326"/>
    </source>
</evidence>
<dbReference type="Proteomes" id="UP000548326">
    <property type="component" value="Unassembled WGS sequence"/>
</dbReference>
<dbReference type="EMBL" id="JACHCA010000003">
    <property type="protein sequence ID" value="MBB6127182.1"/>
    <property type="molecule type" value="Genomic_DNA"/>
</dbReference>
<dbReference type="InterPro" id="IPR005094">
    <property type="entry name" value="Endonuclease_MobA/VirD2"/>
</dbReference>
<gene>
    <name evidence="3" type="ORF">HDF22_001288</name>
</gene>